<dbReference type="InterPro" id="IPR004474">
    <property type="entry name" value="LytR_CpsA_psr"/>
</dbReference>
<sequence length="351" mass="40159">MDQLRTNRVKKKRRRKKIWMWTLLSILLIAIIGTSYFFYTAQGAYNKSFDPLKRGDKSSKREKAVTMQDPFTVLLVGTDVKDSSDQNWRSDTAIVAAINPKKKSIKMVSIPRDTYAEIANTNGFKNKINSAPYYGTIKGVGPMTNTVQTIENYLNTPIDYYVKLNFKGFIDVTDALGGVNVNVPFDFNMRLFWKNYTYKKGPAHLNGHEALGYVRMRKEDPRGDFGRNDRQREVVQNLMKQAMSLNSISKIDDVIKAVGDNVNHNLKVNEMLDLQSTYRGIPKKNTNTLKMSGYDSNKNPKGIWYHYIPEQERLRISLELRKQLNLPLQTPDGKPYNGKIPEPASTTPSSR</sequence>
<comment type="similarity">
    <text evidence="1">Belongs to the LytR/CpsA/Psr (LCP) family.</text>
</comment>
<keyword evidence="3" id="KW-1133">Transmembrane helix</keyword>
<dbReference type="OrthoDB" id="27330at2"/>
<evidence type="ECO:0000313" key="5">
    <source>
        <dbReference type="EMBL" id="SDX51306.1"/>
    </source>
</evidence>
<feature type="domain" description="Cell envelope-related transcriptional attenuator" evidence="4">
    <location>
        <begin position="89"/>
        <end position="242"/>
    </location>
</feature>
<dbReference type="AlphaFoldDB" id="A0A1H3CB36"/>
<evidence type="ECO:0000256" key="3">
    <source>
        <dbReference type="SAM" id="Phobius"/>
    </source>
</evidence>
<reference evidence="5 6" key="1">
    <citation type="submission" date="2016-10" db="EMBL/GenBank/DDBJ databases">
        <authorList>
            <person name="de Groot N.N."/>
        </authorList>
    </citation>
    <scope>NUCLEOTIDE SEQUENCE [LARGE SCALE GENOMIC DNA]</scope>
    <source>
        <strain evidence="5 6">DSM 45610</strain>
    </source>
</reference>
<keyword evidence="3" id="KW-0812">Transmembrane</keyword>
<evidence type="ECO:0000313" key="6">
    <source>
        <dbReference type="Proteomes" id="UP000198534"/>
    </source>
</evidence>
<organism evidence="5 6">
    <name type="scientific">Marininema mesophilum</name>
    <dbReference type="NCBI Taxonomy" id="1048340"/>
    <lineage>
        <taxon>Bacteria</taxon>
        <taxon>Bacillati</taxon>
        <taxon>Bacillota</taxon>
        <taxon>Bacilli</taxon>
        <taxon>Bacillales</taxon>
        <taxon>Thermoactinomycetaceae</taxon>
        <taxon>Marininema</taxon>
    </lineage>
</organism>
<feature type="region of interest" description="Disordered" evidence="2">
    <location>
        <begin position="327"/>
        <end position="351"/>
    </location>
</feature>
<feature type="transmembrane region" description="Helical" evidence="3">
    <location>
        <begin position="21"/>
        <end position="39"/>
    </location>
</feature>
<dbReference type="Proteomes" id="UP000198534">
    <property type="component" value="Unassembled WGS sequence"/>
</dbReference>
<accession>A0A1H3CB36</accession>
<dbReference type="Gene3D" id="3.40.630.190">
    <property type="entry name" value="LCP protein"/>
    <property type="match status" value="1"/>
</dbReference>
<dbReference type="STRING" id="1048340.SAMN05444487_12123"/>
<name>A0A1H3CB36_9BACL</name>
<dbReference type="NCBIfam" id="TIGR00350">
    <property type="entry name" value="lytR_cpsA_psr"/>
    <property type="match status" value="1"/>
</dbReference>
<dbReference type="EMBL" id="FNNQ01000021">
    <property type="protein sequence ID" value="SDX51306.1"/>
    <property type="molecule type" value="Genomic_DNA"/>
</dbReference>
<keyword evidence="6" id="KW-1185">Reference proteome</keyword>
<keyword evidence="3" id="KW-0472">Membrane</keyword>
<dbReference type="InterPro" id="IPR050922">
    <property type="entry name" value="LytR/CpsA/Psr_CW_biosynth"/>
</dbReference>
<evidence type="ECO:0000256" key="1">
    <source>
        <dbReference type="ARBA" id="ARBA00006068"/>
    </source>
</evidence>
<dbReference type="PANTHER" id="PTHR33392:SF6">
    <property type="entry name" value="POLYISOPRENYL-TEICHOIC ACID--PEPTIDOGLYCAN TEICHOIC ACID TRANSFERASE TAGU"/>
    <property type="match status" value="1"/>
</dbReference>
<dbReference type="RefSeq" id="WP_091742838.1">
    <property type="nucleotide sequence ID" value="NZ_FNNQ01000021.1"/>
</dbReference>
<evidence type="ECO:0000259" key="4">
    <source>
        <dbReference type="Pfam" id="PF03816"/>
    </source>
</evidence>
<dbReference type="Pfam" id="PF03816">
    <property type="entry name" value="LytR_cpsA_psr"/>
    <property type="match status" value="1"/>
</dbReference>
<evidence type="ECO:0000256" key="2">
    <source>
        <dbReference type="SAM" id="MobiDB-lite"/>
    </source>
</evidence>
<gene>
    <name evidence="5" type="ORF">SAMN05444487_12123</name>
</gene>
<protein>
    <submittedName>
        <fullName evidence="5">Transcriptional attenuator, LytR family</fullName>
    </submittedName>
</protein>
<proteinExistence type="inferred from homology"/>
<dbReference type="PANTHER" id="PTHR33392">
    <property type="entry name" value="POLYISOPRENYL-TEICHOIC ACID--PEPTIDOGLYCAN TEICHOIC ACID TRANSFERASE TAGU"/>
    <property type="match status" value="1"/>
</dbReference>